<dbReference type="EMBL" id="ADZX01000799">
    <property type="protein sequence ID" value="EFK95352.1"/>
    <property type="molecule type" value="Genomic_DNA"/>
</dbReference>
<dbReference type="AlphaFoldDB" id="D9PM63"/>
<name>D9PM63_9ZZZZ</name>
<dbReference type="InterPro" id="IPR010985">
    <property type="entry name" value="Ribbon_hlx_hlx"/>
</dbReference>
<evidence type="ECO:0008006" key="2">
    <source>
        <dbReference type="Google" id="ProtNLM"/>
    </source>
</evidence>
<protein>
    <recommendedName>
        <fullName evidence="2">Antitoxin</fullName>
    </recommendedName>
</protein>
<evidence type="ECO:0000313" key="1">
    <source>
        <dbReference type="EMBL" id="EFK95352.1"/>
    </source>
</evidence>
<dbReference type="GO" id="GO:0006355">
    <property type="term" value="P:regulation of DNA-templated transcription"/>
    <property type="evidence" value="ECO:0007669"/>
    <property type="project" value="InterPro"/>
</dbReference>
<proteinExistence type="predicted"/>
<dbReference type="SUPFAM" id="SSF47598">
    <property type="entry name" value="Ribbon-helix-helix"/>
    <property type="match status" value="1"/>
</dbReference>
<accession>D9PM63</accession>
<comment type="caution">
    <text evidence="1">The sequence shown here is derived from an EMBL/GenBank/DDBJ whole genome shotgun (WGS) entry which is preliminary data.</text>
</comment>
<reference evidence="1" key="1">
    <citation type="submission" date="2010-07" db="EMBL/GenBank/DDBJ databases">
        <authorList>
            <consortium name="CONSOLIDER consortium CSD2007-00005"/>
            <person name="Guazzaroni M.-E."/>
            <person name="Richter M."/>
            <person name="Garcia-Salamanca A."/>
            <person name="Yarza P."/>
            <person name="Ferrer M."/>
        </authorList>
    </citation>
    <scope>NUCLEOTIDE SEQUENCE</scope>
</reference>
<gene>
    <name evidence="1" type="ORF">LDC_2641</name>
</gene>
<organism evidence="1">
    <name type="scientific">sediment metagenome</name>
    <dbReference type="NCBI Taxonomy" id="749907"/>
    <lineage>
        <taxon>unclassified sequences</taxon>
        <taxon>metagenomes</taxon>
        <taxon>ecological metagenomes</taxon>
    </lineage>
</organism>
<sequence length="86" mass="9982">MKAVTIRGVDQEVAKKLKSTAAKQGKSINQVALECIKKNLGLEKRKKYSCEYNDLDDLFGTWSKDEFNRIHNKIDRERGIDPELWK</sequence>
<reference evidence="1" key="2">
    <citation type="journal article" date="2011" name="Microb. Ecol.">
        <title>Taxonomic and Functional Metagenomic Profiling of the Microbial Community in the Anoxic Sediment of a Sub-saline Shallow Lake (Laguna de Carrizo, Central Spain).</title>
        <authorList>
            <person name="Ferrer M."/>
            <person name="Guazzaroni M.E."/>
            <person name="Richter M."/>
            <person name="Garcia-Salamanca A."/>
            <person name="Yarza P."/>
            <person name="Suarez-Suarez A."/>
            <person name="Solano J."/>
            <person name="Alcaide M."/>
            <person name="van Dillewijn P."/>
            <person name="Molina-Henares M.A."/>
            <person name="Lopez-Cortes N."/>
            <person name="Al-Ramahi Y."/>
            <person name="Guerrero C."/>
            <person name="Acosta A."/>
            <person name="de Eugenio L.I."/>
            <person name="Martinez V."/>
            <person name="Marques S."/>
            <person name="Rojo F."/>
            <person name="Santero E."/>
            <person name="Genilloud O."/>
            <person name="Perez-Perez J."/>
            <person name="Rossello-Mora R."/>
            <person name="Ramos J.L."/>
        </authorList>
    </citation>
    <scope>NUCLEOTIDE SEQUENCE</scope>
</reference>